<dbReference type="AlphaFoldDB" id="A0A1I8JQF3"/>
<feature type="region of interest" description="Disordered" evidence="1">
    <location>
        <begin position="143"/>
        <end position="168"/>
    </location>
</feature>
<evidence type="ECO:0000313" key="3">
    <source>
        <dbReference type="WBParaSite" id="snap_masked-unitig_33648-processed-gene-0.0-mRNA-1"/>
    </source>
</evidence>
<reference evidence="3" key="1">
    <citation type="submission" date="2016-11" db="UniProtKB">
        <authorList>
            <consortium name="WormBaseParasite"/>
        </authorList>
    </citation>
    <scope>IDENTIFICATION</scope>
</reference>
<feature type="compositionally biased region" description="Low complexity" evidence="1">
    <location>
        <begin position="147"/>
        <end position="168"/>
    </location>
</feature>
<dbReference type="WBParaSite" id="snap_masked-unitig_33648-processed-gene-0.0-mRNA-1">
    <property type="protein sequence ID" value="snap_masked-unitig_33648-processed-gene-0.0-mRNA-1"/>
    <property type="gene ID" value="snap_masked-unitig_33648-processed-gene-0.0"/>
</dbReference>
<feature type="region of interest" description="Disordered" evidence="1">
    <location>
        <begin position="574"/>
        <end position="609"/>
    </location>
</feature>
<evidence type="ECO:0000256" key="1">
    <source>
        <dbReference type="SAM" id="MobiDB-lite"/>
    </source>
</evidence>
<keyword evidence="2" id="KW-1185">Reference proteome</keyword>
<proteinExistence type="predicted"/>
<evidence type="ECO:0000313" key="2">
    <source>
        <dbReference type="Proteomes" id="UP000095280"/>
    </source>
</evidence>
<feature type="compositionally biased region" description="Basic residues" evidence="1">
    <location>
        <begin position="583"/>
        <end position="595"/>
    </location>
</feature>
<accession>A0A1I8JQF3</accession>
<dbReference type="Proteomes" id="UP000095280">
    <property type="component" value="Unplaced"/>
</dbReference>
<sequence>ELPDVCESNPGLLEPFLGHLLSRLDRLMPSDRLADPDQAPVDFSPCFGPAIGGGVALLEPLVISRANSLLSNAAARFASAELEELEVDATSEYCGAGDEAVKSLMLHEMSTAASATDLPDRLVALYRQRRLLCEVIDKKRANATATAGPSAGNGRRANNASAAAGTSAISSSNGGAAGQLAWPVQPDSCGQLRLDETCQMLCRALTASPSSSTPPPRRPETRADLSQFLLDRARLPTAACPAAAALKLRRKQFKAMRQLCKVSLSFYGHSVKRITAGVATNNSSTAAADTSGVGAGPAPISMTVHRCVHRVMQAALSLASAISDRWTGRQLNSVSINSQSLADNLRHWTAALPAFLLCLDPGQAYLHFAESLLRSEAVANGALKDDAASTRAVAALLARNCLPSPSTRRWRKRGWRQRRRRSSSAASRRRRRIRLHQSSHSADSVLQALVGELGFALDELDWILSASGGASSSALQSVESFRSVASRFGLLSRLVHCLASMGLKPGAQTGPRDPPGHQGTCRFWPLWSAAWPPLTILAISPSRTRPGAPWWNSAAASSLRKIYDRVLQKPIGRVQGPREAARKAARRKKDKKQGKKNGGGAAPEPPRKAAREISPLANENSLLSAGILTASSVFAIAAGGSRWGLGIYGLLLAHC</sequence>
<protein>
    <submittedName>
        <fullName evidence="3">Spindle pole body component</fullName>
    </submittedName>
</protein>
<feature type="region of interest" description="Disordered" evidence="1">
    <location>
        <begin position="407"/>
        <end position="436"/>
    </location>
</feature>
<organism evidence="2 3">
    <name type="scientific">Macrostomum lignano</name>
    <dbReference type="NCBI Taxonomy" id="282301"/>
    <lineage>
        <taxon>Eukaryota</taxon>
        <taxon>Metazoa</taxon>
        <taxon>Spiralia</taxon>
        <taxon>Lophotrochozoa</taxon>
        <taxon>Platyhelminthes</taxon>
        <taxon>Rhabditophora</taxon>
        <taxon>Macrostomorpha</taxon>
        <taxon>Macrostomida</taxon>
        <taxon>Macrostomidae</taxon>
        <taxon>Macrostomum</taxon>
    </lineage>
</organism>
<name>A0A1I8JQF3_9PLAT</name>
<feature type="compositionally biased region" description="Basic residues" evidence="1">
    <location>
        <begin position="408"/>
        <end position="436"/>
    </location>
</feature>